<dbReference type="InterPro" id="IPR003856">
    <property type="entry name" value="LPS_length_determ_N"/>
</dbReference>
<evidence type="ECO:0000256" key="6">
    <source>
        <dbReference type="ARBA" id="ARBA00023136"/>
    </source>
</evidence>
<sequence length="465" mass="48431">MSIAGYLRVFRERWLAVVICVFIGVNAAVAVTMLTTPKYTASALLFLKVDSDSGSLYDRSQFSVQRVKSYPDLVDSPDVLTPVIRELRLHTTPQQLASAVSATNPIDTVSLKVTAEATTAVLAADLANSVAKHLSNEVGQLESAKQAGSSVQLALTVPATAPAAPQSPDAKLNLLLGVTGGTAAGLVLAILLSLTSRAVRTAEDVRRATGLPLLAQLPGGPRERRSASGGDGARGDSEAYVDAMVALRRLTNARQLGLLVLVPADGVSSVDTLRLDLARATADTGRTVCVLEADARASGSLPFPPQEQSVGLGDVLAGAVRLDAAIVRPATEGFAILPAGELDPPRAHQGSARPVTAVIDDLHSGYEVLIAQAGARSRPLDVAALAPRADAVVVVARYGRTRSDDLARIVGQLEAMDVQPLGVMMTGTPRWVRAELPLGQWADAAPDAKGRGLRTVATLARTGRG</sequence>
<evidence type="ECO:0000313" key="10">
    <source>
        <dbReference type="EMBL" id="XBM47365.1"/>
    </source>
</evidence>
<dbReference type="AlphaFoldDB" id="A0AAU7G7H4"/>
<feature type="region of interest" description="Disordered" evidence="7">
    <location>
        <begin position="214"/>
        <end position="235"/>
    </location>
</feature>
<evidence type="ECO:0000256" key="8">
    <source>
        <dbReference type="SAM" id="Phobius"/>
    </source>
</evidence>
<evidence type="ECO:0000256" key="3">
    <source>
        <dbReference type="ARBA" id="ARBA00022475"/>
    </source>
</evidence>
<proteinExistence type="inferred from homology"/>
<feature type="domain" description="Polysaccharide chain length determinant N-terminal" evidence="9">
    <location>
        <begin position="4"/>
        <end position="87"/>
    </location>
</feature>
<evidence type="ECO:0000256" key="2">
    <source>
        <dbReference type="ARBA" id="ARBA00006683"/>
    </source>
</evidence>
<dbReference type="InterPro" id="IPR027417">
    <property type="entry name" value="P-loop_NTPase"/>
</dbReference>
<dbReference type="GO" id="GO:0005886">
    <property type="term" value="C:plasma membrane"/>
    <property type="evidence" value="ECO:0007669"/>
    <property type="project" value="UniProtKB-SubCell"/>
</dbReference>
<reference evidence="10" key="1">
    <citation type="submission" date="2024-05" db="EMBL/GenBank/DDBJ databases">
        <title>The Natural Products Discovery Center: Release of the First 8490 Sequenced Strains for Exploring Actinobacteria Biosynthetic Diversity.</title>
        <authorList>
            <person name="Kalkreuter E."/>
            <person name="Kautsar S.A."/>
            <person name="Yang D."/>
            <person name="Bader C.D."/>
            <person name="Teijaro C.N."/>
            <person name="Fluegel L."/>
            <person name="Davis C.M."/>
            <person name="Simpson J.R."/>
            <person name="Lauterbach L."/>
            <person name="Steele A.D."/>
            <person name="Gui C."/>
            <person name="Meng S."/>
            <person name="Li G."/>
            <person name="Viehrig K."/>
            <person name="Ye F."/>
            <person name="Su P."/>
            <person name="Kiefer A.F."/>
            <person name="Nichols A."/>
            <person name="Cepeda A.J."/>
            <person name="Yan W."/>
            <person name="Fan B."/>
            <person name="Jiang Y."/>
            <person name="Adhikari A."/>
            <person name="Zheng C.-J."/>
            <person name="Schuster L."/>
            <person name="Cowan T.M."/>
            <person name="Smanski M.J."/>
            <person name="Chevrette M.G."/>
            <person name="de Carvalho L.P.S."/>
            <person name="Shen B."/>
        </authorList>
    </citation>
    <scope>NUCLEOTIDE SEQUENCE</scope>
    <source>
        <strain evidence="10">NPDC080035</strain>
    </source>
</reference>
<dbReference type="Pfam" id="PF02706">
    <property type="entry name" value="Wzz"/>
    <property type="match status" value="1"/>
</dbReference>
<name>A0AAU7G7H4_9MICO</name>
<evidence type="ECO:0000256" key="5">
    <source>
        <dbReference type="ARBA" id="ARBA00022989"/>
    </source>
</evidence>
<dbReference type="EMBL" id="CP157390">
    <property type="protein sequence ID" value="XBM47365.1"/>
    <property type="molecule type" value="Genomic_DNA"/>
</dbReference>
<comment type="similarity">
    <text evidence="2">Belongs to the CpsC/CapA family.</text>
</comment>
<dbReference type="PANTHER" id="PTHR32309">
    <property type="entry name" value="TYROSINE-PROTEIN KINASE"/>
    <property type="match status" value="1"/>
</dbReference>
<gene>
    <name evidence="10" type="ORF">AAME72_14920</name>
</gene>
<comment type="subcellular location">
    <subcellularLocation>
        <location evidence="1">Cell membrane</location>
        <topology evidence="1">Multi-pass membrane protein</topology>
    </subcellularLocation>
</comment>
<evidence type="ECO:0000256" key="4">
    <source>
        <dbReference type="ARBA" id="ARBA00022692"/>
    </source>
</evidence>
<dbReference type="Gene3D" id="3.40.50.300">
    <property type="entry name" value="P-loop containing nucleotide triphosphate hydrolases"/>
    <property type="match status" value="1"/>
</dbReference>
<dbReference type="PANTHER" id="PTHR32309:SF13">
    <property type="entry name" value="FERRIC ENTEROBACTIN TRANSPORT PROTEIN FEPE"/>
    <property type="match status" value="1"/>
</dbReference>
<feature type="transmembrane region" description="Helical" evidence="8">
    <location>
        <begin position="14"/>
        <end position="34"/>
    </location>
</feature>
<evidence type="ECO:0000256" key="1">
    <source>
        <dbReference type="ARBA" id="ARBA00004651"/>
    </source>
</evidence>
<organism evidence="10">
    <name type="scientific">Leifsonia sp. NPDC080035</name>
    <dbReference type="NCBI Taxonomy" id="3143936"/>
    <lineage>
        <taxon>Bacteria</taxon>
        <taxon>Bacillati</taxon>
        <taxon>Actinomycetota</taxon>
        <taxon>Actinomycetes</taxon>
        <taxon>Micrococcales</taxon>
        <taxon>Microbacteriaceae</taxon>
        <taxon>Leifsonia</taxon>
    </lineage>
</organism>
<keyword evidence="4 8" id="KW-0812">Transmembrane</keyword>
<evidence type="ECO:0000256" key="7">
    <source>
        <dbReference type="SAM" id="MobiDB-lite"/>
    </source>
</evidence>
<dbReference type="InterPro" id="IPR050445">
    <property type="entry name" value="Bact_polysacc_biosynth/exp"/>
</dbReference>
<keyword evidence="6 8" id="KW-0472">Membrane</keyword>
<keyword evidence="5 8" id="KW-1133">Transmembrane helix</keyword>
<evidence type="ECO:0000259" key="9">
    <source>
        <dbReference type="Pfam" id="PF02706"/>
    </source>
</evidence>
<dbReference type="RefSeq" id="WP_348787338.1">
    <property type="nucleotide sequence ID" value="NZ_CP157390.1"/>
</dbReference>
<keyword evidence="3" id="KW-1003">Cell membrane</keyword>
<protein>
    <submittedName>
        <fullName evidence="10">Wzz/FepE/Etk N-terminal domain-containing protein</fullName>
    </submittedName>
</protein>
<dbReference type="SUPFAM" id="SSF52540">
    <property type="entry name" value="P-loop containing nucleoside triphosphate hydrolases"/>
    <property type="match status" value="1"/>
</dbReference>
<accession>A0AAU7G7H4</accession>